<dbReference type="InterPro" id="IPR005116">
    <property type="entry name" value="Transp-assoc_OB_typ1"/>
</dbReference>
<evidence type="ECO:0000256" key="1">
    <source>
        <dbReference type="ARBA" id="ARBA00022448"/>
    </source>
</evidence>
<evidence type="ECO:0000256" key="3">
    <source>
        <dbReference type="ARBA" id="ARBA00022505"/>
    </source>
</evidence>
<feature type="domain" description="Mop" evidence="10">
    <location>
        <begin position="294"/>
        <end position="358"/>
    </location>
</feature>
<dbReference type="KEGG" id="mmt:Metme_2084"/>
<keyword evidence="5" id="KW-0067">ATP-binding</keyword>
<dbReference type="Gene3D" id="2.40.50.100">
    <property type="match status" value="1"/>
</dbReference>
<evidence type="ECO:0000256" key="5">
    <source>
        <dbReference type="ARBA" id="ARBA00022840"/>
    </source>
</evidence>
<name>G0A639_METMM</name>
<dbReference type="eggNOG" id="COG4148">
    <property type="taxonomic scope" value="Bacteria"/>
</dbReference>
<dbReference type="InterPro" id="IPR027417">
    <property type="entry name" value="P-loop_NTPase"/>
</dbReference>
<keyword evidence="2" id="KW-1003">Cell membrane</keyword>
<dbReference type="SMART" id="SM00382">
    <property type="entry name" value="AAA"/>
    <property type="match status" value="1"/>
</dbReference>
<dbReference type="EMBL" id="CP002738">
    <property type="protein sequence ID" value="AEG00489.1"/>
    <property type="molecule type" value="Genomic_DNA"/>
</dbReference>
<dbReference type="GO" id="GO:0016887">
    <property type="term" value="F:ATP hydrolysis activity"/>
    <property type="evidence" value="ECO:0007669"/>
    <property type="project" value="InterPro"/>
</dbReference>
<dbReference type="Pfam" id="PF03459">
    <property type="entry name" value="TOBE"/>
    <property type="match status" value="1"/>
</dbReference>
<evidence type="ECO:0000313" key="12">
    <source>
        <dbReference type="Proteomes" id="UP000008888"/>
    </source>
</evidence>
<keyword evidence="4" id="KW-0547">Nucleotide-binding</keyword>
<dbReference type="PANTHER" id="PTHR43514:SF4">
    <property type="entry name" value="ABC TRANSPORTER I FAMILY MEMBER 10"/>
    <property type="match status" value="1"/>
</dbReference>
<dbReference type="InterPro" id="IPR004606">
    <property type="entry name" value="Mop_domain"/>
</dbReference>
<dbReference type="GO" id="GO:0015689">
    <property type="term" value="P:molybdate ion transport"/>
    <property type="evidence" value="ECO:0007669"/>
    <property type="project" value="InterPro"/>
</dbReference>
<gene>
    <name evidence="11" type="ordered locus">Metme_2084</name>
</gene>
<evidence type="ECO:0000256" key="4">
    <source>
        <dbReference type="ARBA" id="ARBA00022741"/>
    </source>
</evidence>
<evidence type="ECO:0000256" key="8">
    <source>
        <dbReference type="PROSITE-ProRule" id="PRU01213"/>
    </source>
</evidence>
<dbReference type="Pfam" id="PF00005">
    <property type="entry name" value="ABC_tran"/>
    <property type="match status" value="1"/>
</dbReference>
<evidence type="ECO:0000259" key="9">
    <source>
        <dbReference type="PROSITE" id="PS50893"/>
    </source>
</evidence>
<dbReference type="GO" id="GO:0005524">
    <property type="term" value="F:ATP binding"/>
    <property type="evidence" value="ECO:0007669"/>
    <property type="project" value="UniProtKB-KW"/>
</dbReference>
<dbReference type="PROSITE" id="PS51866">
    <property type="entry name" value="MOP"/>
    <property type="match status" value="1"/>
</dbReference>
<dbReference type="PANTHER" id="PTHR43514">
    <property type="entry name" value="ABC TRANSPORTER I FAMILY MEMBER 10"/>
    <property type="match status" value="1"/>
</dbReference>
<evidence type="ECO:0000256" key="2">
    <source>
        <dbReference type="ARBA" id="ARBA00022475"/>
    </source>
</evidence>
<feature type="domain" description="ABC transporter" evidence="9">
    <location>
        <begin position="2"/>
        <end position="233"/>
    </location>
</feature>
<reference key="2">
    <citation type="submission" date="2011-05" db="EMBL/GenBank/DDBJ databases">
        <title>Complete genome sequence of the aerobic marine methanotroph Methylomonas methanica MC09.</title>
        <authorList>
            <person name="Boden R."/>
            <person name="Cunliffe M."/>
            <person name="Scanlan J."/>
            <person name="Moussard H."/>
            <person name="Kits K.D."/>
            <person name="Klotz M."/>
            <person name="Jetten M."/>
            <person name="Vuilleumier S."/>
            <person name="Han J."/>
            <person name="Peters L."/>
            <person name="Mikhailova N."/>
            <person name="Teshima H."/>
            <person name="Tapia R."/>
            <person name="Kyrpides N."/>
            <person name="Ivanova N."/>
            <person name="Pagani I."/>
            <person name="Cheng J.-F."/>
            <person name="Goodwin L."/>
            <person name="Han C."/>
            <person name="Hauser L."/>
            <person name="Land M."/>
            <person name="Lapidus A."/>
            <person name="Lucas S."/>
            <person name="Pitluck S."/>
            <person name="Woyke T."/>
            <person name="Stein L.Y."/>
            <person name="Murrell C."/>
        </authorList>
    </citation>
    <scope>NUCLEOTIDE SEQUENCE</scope>
    <source>
        <strain>MC09</strain>
    </source>
</reference>
<dbReference type="AlphaFoldDB" id="G0A639"/>
<dbReference type="InterPro" id="IPR050334">
    <property type="entry name" value="Molybdenum_import_ModC"/>
</dbReference>
<keyword evidence="1" id="KW-0813">Transport</keyword>
<evidence type="ECO:0000256" key="7">
    <source>
        <dbReference type="ARBA" id="ARBA00023136"/>
    </source>
</evidence>
<keyword evidence="7" id="KW-0472">Membrane</keyword>
<keyword evidence="12" id="KW-1185">Reference proteome</keyword>
<dbReference type="InterPro" id="IPR003593">
    <property type="entry name" value="AAA+_ATPase"/>
</dbReference>
<dbReference type="Gene3D" id="3.40.50.300">
    <property type="entry name" value="P-loop containing nucleotide triphosphate hydrolases"/>
    <property type="match status" value="1"/>
</dbReference>
<dbReference type="HOGENOM" id="CLU_000604_1_1_6"/>
<keyword evidence="6" id="KW-1278">Translocase</keyword>
<dbReference type="STRING" id="857087.Metme_2084"/>
<dbReference type="InterPro" id="IPR003439">
    <property type="entry name" value="ABC_transporter-like_ATP-bd"/>
</dbReference>
<keyword evidence="3 8" id="KW-0500">Molybdenum</keyword>
<sequence>MLLDINVKLRRGRFELSAPLSLENSGAGLFGQSGAGKTTLLGLIAGTLQPQSGHIVLDGKILYDSGKGITMPREQRPVGAVLQTDSMELAATVRETLYGSYSRCWTQRRLFKPDYLIRLLELAPILDLTIALLSGADRQRVMLARSLLKSPKMLLLDDTFAAIGNRYRMQLLPILKRLQAEFDLPVLYASRSLREILELTDQLIVLENGQILRSGPLRDVAKQQGMLRYLGVRQIDNILPVSIRHHDFTGGYSLADSFGQPFSLPLRPQFVPGSRAQVAIRANDIALSRGFIEGISIQNQIKGRICALIPASDSVIVQVDCGCTLLAEITSGACKEMALQEGDWIYCLIKTHAIVYLAELDALPYEKIVNHGDNYYFLSAAEANNRHFPA</sequence>
<protein>
    <submittedName>
        <fullName evidence="11">Molybdate ABC transporter, ATPase subunit</fullName>
    </submittedName>
</protein>
<organism evidence="11 12">
    <name type="scientific">Methylomonas methanica (strain DSM 25384 / MC09)</name>
    <dbReference type="NCBI Taxonomy" id="857087"/>
    <lineage>
        <taxon>Bacteria</taxon>
        <taxon>Pseudomonadati</taxon>
        <taxon>Pseudomonadota</taxon>
        <taxon>Gammaproteobacteria</taxon>
        <taxon>Methylococcales</taxon>
        <taxon>Methylococcaceae</taxon>
        <taxon>Methylomonas</taxon>
    </lineage>
</organism>
<accession>G0A639</accession>
<evidence type="ECO:0000259" key="10">
    <source>
        <dbReference type="PROSITE" id="PS51866"/>
    </source>
</evidence>
<dbReference type="InterPro" id="IPR008995">
    <property type="entry name" value="Mo/tungstate-bd_C_term_dom"/>
</dbReference>
<dbReference type="RefSeq" id="WP_013818733.1">
    <property type="nucleotide sequence ID" value="NC_015572.1"/>
</dbReference>
<evidence type="ECO:0000313" key="11">
    <source>
        <dbReference type="EMBL" id="AEG00489.1"/>
    </source>
</evidence>
<dbReference type="OrthoDB" id="9802264at2"/>
<dbReference type="Proteomes" id="UP000008888">
    <property type="component" value="Chromosome"/>
</dbReference>
<dbReference type="SUPFAM" id="SSF52540">
    <property type="entry name" value="P-loop containing nucleoside triphosphate hydrolases"/>
    <property type="match status" value="1"/>
</dbReference>
<evidence type="ECO:0000256" key="6">
    <source>
        <dbReference type="ARBA" id="ARBA00022967"/>
    </source>
</evidence>
<proteinExistence type="predicted"/>
<dbReference type="SUPFAM" id="SSF50331">
    <property type="entry name" value="MOP-like"/>
    <property type="match status" value="1"/>
</dbReference>
<dbReference type="PROSITE" id="PS50893">
    <property type="entry name" value="ABC_TRANSPORTER_2"/>
    <property type="match status" value="1"/>
</dbReference>
<reference evidence="11 12" key="1">
    <citation type="journal article" date="2011" name="J. Bacteriol.">
        <title>Complete Genome Sequence of the Aerobic Marine Methanotroph Methylomonas methanica MC09.</title>
        <authorList>
            <person name="Boden R."/>
            <person name="Cunliffe M."/>
            <person name="Scanlan J."/>
            <person name="Moussard H."/>
            <person name="Kits K.D."/>
            <person name="Klotz M.G."/>
            <person name="Jetten M.S."/>
            <person name="Vuilleumier S."/>
            <person name="Han J."/>
            <person name="Peters L."/>
            <person name="Mikhailova N."/>
            <person name="Teshima H."/>
            <person name="Tapia R."/>
            <person name="Kyrpides N."/>
            <person name="Ivanova N."/>
            <person name="Pagani I."/>
            <person name="Cheng J.F."/>
            <person name="Goodwin L."/>
            <person name="Han C."/>
            <person name="Hauser L."/>
            <person name="Land M.L."/>
            <person name="Lapidus A."/>
            <person name="Lucas S."/>
            <person name="Pitluck S."/>
            <person name="Woyke T."/>
            <person name="Stein L."/>
            <person name="Murrell J.C."/>
        </authorList>
    </citation>
    <scope>NUCLEOTIDE SEQUENCE [LARGE SCALE GENOMIC DNA]</scope>
    <source>
        <strain evidence="11 12">MC09</strain>
    </source>
</reference>
<reference evidence="12" key="3">
    <citation type="submission" date="2011-05" db="EMBL/GenBank/DDBJ databases">
        <title>Complete sequence of Methylomonas methanica MC09.</title>
        <authorList>
            <consortium name="US DOE Joint Genome Institute"/>
            <person name="Lucas S."/>
            <person name="Han J."/>
            <person name="Lapidus A."/>
            <person name="Cheng J.-F."/>
            <person name="Goodwin L."/>
            <person name="Pitluck S."/>
            <person name="Peters L."/>
            <person name="Mikhailova N."/>
            <person name="Teshima H."/>
            <person name="Han C."/>
            <person name="Tapia R."/>
            <person name="Land M."/>
            <person name="Hauser L."/>
            <person name="Kyrpides N."/>
            <person name="Ivanova N."/>
            <person name="Pagani I."/>
            <person name="Stein L."/>
            <person name="Woyke T."/>
        </authorList>
    </citation>
    <scope>NUCLEOTIDE SEQUENCE [LARGE SCALE GENOMIC DNA]</scope>
    <source>
        <strain evidence="12">MC09</strain>
    </source>
</reference>